<keyword evidence="11" id="KW-1185">Reference proteome</keyword>
<keyword evidence="3" id="KW-1003">Cell membrane</keyword>
<evidence type="ECO:0000256" key="3">
    <source>
        <dbReference type="ARBA" id="ARBA00022475"/>
    </source>
</evidence>
<feature type="domain" description="OmpA-like" evidence="9">
    <location>
        <begin position="128"/>
        <end position="246"/>
    </location>
</feature>
<dbReference type="Pfam" id="PF13677">
    <property type="entry name" value="MotB_plug"/>
    <property type="match status" value="1"/>
</dbReference>
<keyword evidence="6 7" id="KW-0472">Membrane</keyword>
<evidence type="ECO:0000313" key="10">
    <source>
        <dbReference type="EMBL" id="GEO28320.1"/>
    </source>
</evidence>
<dbReference type="PROSITE" id="PS51123">
    <property type="entry name" value="OMPA_2"/>
    <property type="match status" value="1"/>
</dbReference>
<feature type="transmembrane region" description="Helical" evidence="8">
    <location>
        <begin position="21"/>
        <end position="41"/>
    </location>
</feature>
<gene>
    <name evidence="10" type="ORF">TAE01_01300</name>
</gene>
<proteinExistence type="inferred from homology"/>
<comment type="similarity">
    <text evidence="2">Belongs to the MotB family.</text>
</comment>
<keyword evidence="4 8" id="KW-0812">Transmembrane</keyword>
<dbReference type="OrthoDB" id="9815217at2"/>
<protein>
    <submittedName>
        <fullName evidence="10">Chemotaxis protein MotB</fullName>
    </submittedName>
</protein>
<dbReference type="GO" id="GO:0005886">
    <property type="term" value="C:plasma membrane"/>
    <property type="evidence" value="ECO:0007669"/>
    <property type="project" value="UniProtKB-SubCell"/>
</dbReference>
<evidence type="ECO:0000256" key="4">
    <source>
        <dbReference type="ARBA" id="ARBA00022692"/>
    </source>
</evidence>
<organism evidence="10 11">
    <name type="scientific">Terrabacter aerolatus</name>
    <dbReference type="NCBI Taxonomy" id="422442"/>
    <lineage>
        <taxon>Bacteria</taxon>
        <taxon>Bacillati</taxon>
        <taxon>Actinomycetota</taxon>
        <taxon>Actinomycetes</taxon>
        <taxon>Micrococcales</taxon>
        <taxon>Intrasporangiaceae</taxon>
        <taxon>Terrabacter</taxon>
    </lineage>
</organism>
<dbReference type="RefSeq" id="WP_147062372.1">
    <property type="nucleotide sequence ID" value="NZ_BAAARO010000025.1"/>
</dbReference>
<dbReference type="InterPro" id="IPR036737">
    <property type="entry name" value="OmpA-like_sf"/>
</dbReference>
<dbReference type="InterPro" id="IPR006665">
    <property type="entry name" value="OmpA-like"/>
</dbReference>
<reference evidence="10 11" key="1">
    <citation type="submission" date="2019-07" db="EMBL/GenBank/DDBJ databases">
        <title>Whole genome shotgun sequence of Terrabacter aerolatus NBRC 106305.</title>
        <authorList>
            <person name="Hosoyama A."/>
            <person name="Uohara A."/>
            <person name="Ohji S."/>
            <person name="Ichikawa N."/>
        </authorList>
    </citation>
    <scope>NUCLEOTIDE SEQUENCE [LARGE SCALE GENOMIC DNA]</scope>
    <source>
        <strain evidence="10 11">NBRC 106305</strain>
    </source>
</reference>
<dbReference type="PANTHER" id="PTHR30329:SF21">
    <property type="entry name" value="LIPOPROTEIN YIAD-RELATED"/>
    <property type="match status" value="1"/>
</dbReference>
<name>A0A512CWE5_9MICO</name>
<evidence type="ECO:0000313" key="11">
    <source>
        <dbReference type="Proteomes" id="UP000321534"/>
    </source>
</evidence>
<sequence length="265" mass="29297">MSRRRRSRKVPEEFHVDERWAVSYMDMITVLFCLFVVLYAMSTVDKNRFEKLRNSLATGFGTTISQKVDTASGTVVPPSMASKDKEGFADLDLAVKDVKKFSALAEQMNKRLAVEGLQKDVQFHIDQRGLTVRLVGSQTFFSPDSTVLTPRAYRIMHAITPVIVGTQLQVSVEGHAANLITSYPSVWELSAERATKVARYMVEQGGLPGARVGATGYGSSRPASRGTTAADYRQNRRVDIVVLSDQPERVRALIPDALKARAGQT</sequence>
<dbReference type="InterPro" id="IPR025713">
    <property type="entry name" value="MotB-like_N_dom"/>
</dbReference>
<comment type="subcellular location">
    <subcellularLocation>
        <location evidence="1">Cell membrane</location>
        <topology evidence="1">Single-pass membrane protein</topology>
    </subcellularLocation>
</comment>
<evidence type="ECO:0000259" key="9">
    <source>
        <dbReference type="PROSITE" id="PS51123"/>
    </source>
</evidence>
<dbReference type="Pfam" id="PF00691">
    <property type="entry name" value="OmpA"/>
    <property type="match status" value="1"/>
</dbReference>
<comment type="caution">
    <text evidence="10">The sequence shown here is derived from an EMBL/GenBank/DDBJ whole genome shotgun (WGS) entry which is preliminary data.</text>
</comment>
<dbReference type="CDD" id="cd07185">
    <property type="entry name" value="OmpA_C-like"/>
    <property type="match status" value="1"/>
</dbReference>
<evidence type="ECO:0000256" key="5">
    <source>
        <dbReference type="ARBA" id="ARBA00022989"/>
    </source>
</evidence>
<dbReference type="EMBL" id="BJYX01000001">
    <property type="protein sequence ID" value="GEO28320.1"/>
    <property type="molecule type" value="Genomic_DNA"/>
</dbReference>
<accession>A0A512CWE5</accession>
<dbReference type="InterPro" id="IPR050330">
    <property type="entry name" value="Bact_OuterMem_StrucFunc"/>
</dbReference>
<dbReference type="Proteomes" id="UP000321534">
    <property type="component" value="Unassembled WGS sequence"/>
</dbReference>
<keyword evidence="5 8" id="KW-1133">Transmembrane helix</keyword>
<evidence type="ECO:0000256" key="8">
    <source>
        <dbReference type="SAM" id="Phobius"/>
    </source>
</evidence>
<evidence type="ECO:0000256" key="7">
    <source>
        <dbReference type="PROSITE-ProRule" id="PRU00473"/>
    </source>
</evidence>
<evidence type="ECO:0000256" key="1">
    <source>
        <dbReference type="ARBA" id="ARBA00004162"/>
    </source>
</evidence>
<dbReference type="PANTHER" id="PTHR30329">
    <property type="entry name" value="STATOR ELEMENT OF FLAGELLAR MOTOR COMPLEX"/>
    <property type="match status" value="1"/>
</dbReference>
<dbReference type="Gene3D" id="3.30.1330.60">
    <property type="entry name" value="OmpA-like domain"/>
    <property type="match status" value="1"/>
</dbReference>
<evidence type="ECO:0000256" key="6">
    <source>
        <dbReference type="ARBA" id="ARBA00023136"/>
    </source>
</evidence>
<evidence type="ECO:0000256" key="2">
    <source>
        <dbReference type="ARBA" id="ARBA00008914"/>
    </source>
</evidence>
<dbReference type="SUPFAM" id="SSF103088">
    <property type="entry name" value="OmpA-like"/>
    <property type="match status" value="1"/>
</dbReference>
<dbReference type="AlphaFoldDB" id="A0A512CWE5"/>